<evidence type="ECO:0000256" key="2">
    <source>
        <dbReference type="ARBA" id="ARBA00022801"/>
    </source>
</evidence>
<evidence type="ECO:0000259" key="5">
    <source>
        <dbReference type="Pfam" id="PF00150"/>
    </source>
</evidence>
<dbReference type="GO" id="GO:0004553">
    <property type="term" value="F:hydrolase activity, hydrolyzing O-glycosyl compounds"/>
    <property type="evidence" value="ECO:0007669"/>
    <property type="project" value="InterPro"/>
</dbReference>
<keyword evidence="2 4" id="KW-0378">Hydrolase</keyword>
<dbReference type="GO" id="GO:0000272">
    <property type="term" value="P:polysaccharide catabolic process"/>
    <property type="evidence" value="ECO:0007669"/>
    <property type="project" value="InterPro"/>
</dbReference>
<dbReference type="InterPro" id="IPR001547">
    <property type="entry name" value="Glyco_hydro_5"/>
</dbReference>
<dbReference type="SUPFAM" id="SSF51445">
    <property type="entry name" value="(Trans)glycosidases"/>
    <property type="match status" value="1"/>
</dbReference>
<name>A0A3M7PP94_BRAPC</name>
<protein>
    <submittedName>
        <fullName evidence="6">Endoglucanase</fullName>
    </submittedName>
</protein>
<evidence type="ECO:0000256" key="3">
    <source>
        <dbReference type="ARBA" id="ARBA00023295"/>
    </source>
</evidence>
<dbReference type="Pfam" id="PF00150">
    <property type="entry name" value="Cellulase"/>
    <property type="match status" value="1"/>
</dbReference>
<reference evidence="6 7" key="1">
    <citation type="journal article" date="2018" name="Sci. Rep.">
        <title>Genomic signatures of local adaptation to the degree of environmental predictability in rotifers.</title>
        <authorList>
            <person name="Franch-Gras L."/>
            <person name="Hahn C."/>
            <person name="Garcia-Roger E.M."/>
            <person name="Carmona M.J."/>
            <person name="Serra M."/>
            <person name="Gomez A."/>
        </authorList>
    </citation>
    <scope>NUCLEOTIDE SEQUENCE [LARGE SCALE GENOMIC DNA]</scope>
    <source>
        <strain evidence="6">HYR1</strain>
    </source>
</reference>
<organism evidence="6 7">
    <name type="scientific">Brachionus plicatilis</name>
    <name type="common">Marine rotifer</name>
    <name type="synonym">Brachionus muelleri</name>
    <dbReference type="NCBI Taxonomy" id="10195"/>
    <lineage>
        <taxon>Eukaryota</taxon>
        <taxon>Metazoa</taxon>
        <taxon>Spiralia</taxon>
        <taxon>Gnathifera</taxon>
        <taxon>Rotifera</taxon>
        <taxon>Eurotatoria</taxon>
        <taxon>Monogononta</taxon>
        <taxon>Pseudotrocha</taxon>
        <taxon>Ploima</taxon>
        <taxon>Brachionidae</taxon>
        <taxon>Brachionus</taxon>
    </lineage>
</organism>
<dbReference type="InterPro" id="IPR017853">
    <property type="entry name" value="GH"/>
</dbReference>
<proteinExistence type="inferred from homology"/>
<dbReference type="Proteomes" id="UP000276133">
    <property type="component" value="Unassembled WGS sequence"/>
</dbReference>
<sequence length="334" mass="37882">QSDNACSHGTFCISGTKILDTNQKPFLIRGVNSAHADWDNWSRSYALKSLRKIAEYKANTVRVQWRMKHSNNDLNLNHLENIIITAKNSGLVSMVQLHDVTGSNDPNELKKCAFWFVNNLSLFQRHKRYVMINIANEWSQWGTSGAVWKNAYLTAINILRSAGWQGIIVIDAPAYAQDPNAVIQYGPDLMFQDKVNNGNGNILFSIHTYAQWRTENGDYKFRVHLTKINDLGLPVVIGEFADKHPEHPSCSWSDIDYLDLMKVCKEREIGYLGWSWAGNGWDCNQSLAPLNMVQGDQQFESTWTQGVLSDWGKKIFDTPSYGIKATSIKASIFN</sequence>
<keyword evidence="3 4" id="KW-0326">Glycosidase</keyword>
<dbReference type="PANTHER" id="PTHR34142">
    <property type="entry name" value="ENDO-BETA-1,4-GLUCANASE A"/>
    <property type="match status" value="1"/>
</dbReference>
<dbReference type="EMBL" id="REGN01009587">
    <property type="protein sequence ID" value="RNA00850.1"/>
    <property type="molecule type" value="Genomic_DNA"/>
</dbReference>
<comment type="similarity">
    <text evidence="1 4">Belongs to the glycosyl hydrolase 5 (cellulase A) family.</text>
</comment>
<feature type="non-terminal residue" evidence="6">
    <location>
        <position position="1"/>
    </location>
</feature>
<evidence type="ECO:0000256" key="4">
    <source>
        <dbReference type="RuleBase" id="RU361153"/>
    </source>
</evidence>
<dbReference type="AlphaFoldDB" id="A0A3M7PP94"/>
<comment type="caution">
    <text evidence="6">The sequence shown here is derived from an EMBL/GenBank/DDBJ whole genome shotgun (WGS) entry which is preliminary data.</text>
</comment>
<dbReference type="Gene3D" id="3.20.20.80">
    <property type="entry name" value="Glycosidases"/>
    <property type="match status" value="1"/>
</dbReference>
<accession>A0A3M7PP94</accession>
<feature type="domain" description="Glycoside hydrolase family 5" evidence="5">
    <location>
        <begin position="19"/>
        <end position="279"/>
    </location>
</feature>
<dbReference type="OrthoDB" id="8185432at2759"/>
<evidence type="ECO:0000313" key="7">
    <source>
        <dbReference type="Proteomes" id="UP000276133"/>
    </source>
</evidence>
<gene>
    <name evidence="6" type="ORF">BpHYR1_008761</name>
</gene>
<evidence type="ECO:0000313" key="6">
    <source>
        <dbReference type="EMBL" id="RNA00850.1"/>
    </source>
</evidence>
<evidence type="ECO:0000256" key="1">
    <source>
        <dbReference type="ARBA" id="ARBA00005641"/>
    </source>
</evidence>
<keyword evidence="7" id="KW-1185">Reference proteome</keyword>
<dbReference type="PANTHER" id="PTHR34142:SF1">
    <property type="entry name" value="GLYCOSIDE HYDROLASE FAMILY 5 DOMAIN-CONTAINING PROTEIN"/>
    <property type="match status" value="1"/>
</dbReference>